<protein>
    <submittedName>
        <fullName evidence="1">Uncharacterized protein</fullName>
    </submittedName>
</protein>
<evidence type="ECO:0000313" key="2">
    <source>
        <dbReference type="Proteomes" id="UP000289600"/>
    </source>
</evidence>
<dbReference type="EMBL" id="MG807320">
    <property type="protein sequence ID" value="AVL95144.1"/>
    <property type="molecule type" value="Genomic_DNA"/>
</dbReference>
<reference evidence="2" key="1">
    <citation type="submission" date="2018-01" db="EMBL/GenBank/DDBJ databases">
        <title>Testimony of 'menage a trois' revealed by the proteome of Megavirus virophage.</title>
        <authorList>
            <person name="Jeudy S."/>
            <person name="Bertaux L."/>
            <person name="Alempic J.-M."/>
            <person name="Lartigue A."/>
            <person name="Legendre M."/>
            <person name="Philippe N."/>
            <person name="Beucher L."/>
            <person name="Biondi E."/>
            <person name="Juul S."/>
            <person name="Turner D."/>
            <person name="Coute Y."/>
            <person name="Claverie J.-M."/>
            <person name="Abergel C."/>
        </authorList>
    </citation>
    <scope>NUCLEOTIDE SEQUENCE [LARGE SCALE GENOMIC DNA]</scope>
</reference>
<proteinExistence type="predicted"/>
<sequence>MSGDRDQRISQFEKLKNTPQHVINEMTVDQYTSFKKNFMELHFELFPHDVMCVPSKQQPINTKKHDEVKEDFKNKVIQSVALALHYVKYPNNPRDLYSEFDRILKDKLNGVNYAI</sequence>
<keyword evidence="2" id="KW-1185">Reference proteome</keyword>
<organism evidence="1 2">
    <name type="scientific">Moumouvirus australiensis</name>
    <dbReference type="NCBI Taxonomy" id="2109587"/>
    <lineage>
        <taxon>Viruses</taxon>
        <taxon>Varidnaviria</taxon>
        <taxon>Bamfordvirae</taxon>
        <taxon>Nucleocytoviricota</taxon>
        <taxon>Megaviricetes</taxon>
        <taxon>Imitervirales</taxon>
        <taxon>Mimiviridae</taxon>
        <taxon>Megamimivirinae</taxon>
        <taxon>Moumouvirus</taxon>
        <taxon>Moumouvirus australiense</taxon>
    </lineage>
</organism>
<name>A0A2P1EML7_9VIRU</name>
<gene>
    <name evidence="1" type="ORF">mc_757</name>
</gene>
<evidence type="ECO:0000313" key="1">
    <source>
        <dbReference type="EMBL" id="AVL95144.1"/>
    </source>
</evidence>
<dbReference type="Proteomes" id="UP000289600">
    <property type="component" value="Segment"/>
</dbReference>
<accession>A0A2P1EML7</accession>